<organism evidence="1 2">
    <name type="scientific">Tetracentron sinense</name>
    <name type="common">Spur-leaf</name>
    <dbReference type="NCBI Taxonomy" id="13715"/>
    <lineage>
        <taxon>Eukaryota</taxon>
        <taxon>Viridiplantae</taxon>
        <taxon>Streptophyta</taxon>
        <taxon>Embryophyta</taxon>
        <taxon>Tracheophyta</taxon>
        <taxon>Spermatophyta</taxon>
        <taxon>Magnoliopsida</taxon>
        <taxon>Trochodendrales</taxon>
        <taxon>Trochodendraceae</taxon>
        <taxon>Tetracentron</taxon>
    </lineage>
</organism>
<dbReference type="PANTHER" id="PTHR33070:SF109">
    <property type="entry name" value="DOMAIN PROTEIN, PUTATIVE (DUF241)-RELATED"/>
    <property type="match status" value="1"/>
</dbReference>
<protein>
    <recommendedName>
        <fullName evidence="3">DUF241 domain protein</fullName>
    </recommendedName>
</protein>
<dbReference type="OMA" id="ENIQFAH"/>
<dbReference type="GO" id="GO:0048367">
    <property type="term" value="P:shoot system development"/>
    <property type="evidence" value="ECO:0007669"/>
    <property type="project" value="InterPro"/>
</dbReference>
<gene>
    <name evidence="1" type="ORF">HHK36_031119</name>
</gene>
<comment type="caution">
    <text evidence="1">The sequence shown here is derived from an EMBL/GenBank/DDBJ whole genome shotgun (WGS) entry which is preliminary data.</text>
</comment>
<evidence type="ECO:0000313" key="1">
    <source>
        <dbReference type="EMBL" id="KAF8377735.1"/>
    </source>
</evidence>
<proteinExistence type="predicted"/>
<dbReference type="Pfam" id="PF03087">
    <property type="entry name" value="BPS1"/>
    <property type="match status" value="1"/>
</dbReference>
<sequence length="301" mass="33995">MASSSAKPGNRYRVRSISLPTRSHPSTLRVEEELNKLKNWEELPLNGGTIRDGLFGLGELYKCMEDLLQLPLTQQALVRHQNEKWVNEVFEGSVILLDICGFIREIMSQMKECVQSLQSALRRRRGHGSSIESNVSAYICSRKKMKKDIVKFMTALKGIDNKSAISPLSDIDHHVLAIVRVLREVNTITISIFRSLLSFTSLPVSKLKPSGWSLVSKLMNKGVVVCESEEENMNEVESVDVALHALCGRRSCKDAEVERVQMAQKRLEDLEVSIGGLEDGLECMFRRLIQTRVFLLNILTH</sequence>
<accession>A0A834YCA7</accession>
<dbReference type="PANTHER" id="PTHR33070">
    <property type="entry name" value="OS06G0725500 PROTEIN"/>
    <property type="match status" value="1"/>
</dbReference>
<dbReference type="InterPro" id="IPR004320">
    <property type="entry name" value="BPS1_pln"/>
</dbReference>
<dbReference type="Proteomes" id="UP000655225">
    <property type="component" value="Unassembled WGS sequence"/>
</dbReference>
<dbReference type="EMBL" id="JABCRI010000024">
    <property type="protein sequence ID" value="KAF8377735.1"/>
    <property type="molecule type" value="Genomic_DNA"/>
</dbReference>
<evidence type="ECO:0000313" key="2">
    <source>
        <dbReference type="Proteomes" id="UP000655225"/>
    </source>
</evidence>
<dbReference type="OrthoDB" id="1701699at2759"/>
<reference evidence="1 2" key="1">
    <citation type="submission" date="2020-04" db="EMBL/GenBank/DDBJ databases">
        <title>Plant Genome Project.</title>
        <authorList>
            <person name="Zhang R.-G."/>
        </authorList>
    </citation>
    <scope>NUCLEOTIDE SEQUENCE [LARGE SCALE GENOMIC DNA]</scope>
    <source>
        <strain evidence="1">YNK0</strain>
        <tissue evidence="1">Leaf</tissue>
    </source>
</reference>
<keyword evidence="2" id="KW-1185">Reference proteome</keyword>
<name>A0A834YCA7_TETSI</name>
<dbReference type="GO" id="GO:0048364">
    <property type="term" value="P:root development"/>
    <property type="evidence" value="ECO:0007669"/>
    <property type="project" value="InterPro"/>
</dbReference>
<dbReference type="AlphaFoldDB" id="A0A834YCA7"/>
<evidence type="ECO:0008006" key="3">
    <source>
        <dbReference type="Google" id="ProtNLM"/>
    </source>
</evidence>